<dbReference type="Proteomes" id="UP000270411">
    <property type="component" value="Plasmid unnamed1"/>
</dbReference>
<evidence type="ECO:0000313" key="2">
    <source>
        <dbReference type="Proteomes" id="UP000270411"/>
    </source>
</evidence>
<sequence length="82" mass="9182">MQVQEQEVKFESLELCLGRNGEVKTSGLLIRDLDGYIEMQPLTSRGVPARCLMQIPSDQRVLNQMAEVFTRLAARAAESRGT</sequence>
<organism evidence="1 2">
    <name type="scientific">Cupriavidus pauculus</name>
    <dbReference type="NCBI Taxonomy" id="82633"/>
    <lineage>
        <taxon>Bacteria</taxon>
        <taxon>Pseudomonadati</taxon>
        <taxon>Pseudomonadota</taxon>
        <taxon>Betaproteobacteria</taxon>
        <taxon>Burkholderiales</taxon>
        <taxon>Burkholderiaceae</taxon>
        <taxon>Cupriavidus</taxon>
    </lineage>
</organism>
<geneLocation type="plasmid" evidence="1">
    <name>unnamed1</name>
</geneLocation>
<dbReference type="EMBL" id="CP033968">
    <property type="protein sequence ID" value="AZG12153.1"/>
    <property type="molecule type" value="Genomic_DNA"/>
</dbReference>
<reference evidence="2" key="1">
    <citation type="submission" date="2018-11" db="EMBL/GenBank/DDBJ databases">
        <title>FDA dAtabase for Regulatory Grade micrObial Sequences (FDA-ARGOS): Supporting development and validation of Infectious Disease Dx tests.</title>
        <authorList>
            <person name="Goldberg B."/>
            <person name="Campos J."/>
            <person name="Tallon L."/>
            <person name="Sadzewicz L."/>
            <person name="Zhao X."/>
            <person name="Vavikolanu K."/>
            <person name="Mehta A."/>
            <person name="Aluvathingal J."/>
            <person name="Nadendla S."/>
            <person name="Geyer C."/>
            <person name="Nandy P."/>
            <person name="Yan Y."/>
            <person name="Sichtig H."/>
        </authorList>
    </citation>
    <scope>NUCLEOTIDE SEQUENCE [LARGE SCALE GENOMIC DNA]</scope>
    <source>
        <strain evidence="2">FDAARGOS_614</strain>
        <plasmid evidence="2">unnamed1</plasmid>
    </source>
</reference>
<dbReference type="OrthoDB" id="8966190at2"/>
<dbReference type="GeneID" id="60824981"/>
<dbReference type="KEGG" id="cpau:EHF44_01405"/>
<proteinExistence type="predicted"/>
<evidence type="ECO:0000313" key="1">
    <source>
        <dbReference type="EMBL" id="AZG12153.1"/>
    </source>
</evidence>
<dbReference type="AlphaFoldDB" id="A0A3G8GVC1"/>
<accession>A0A3G8GVC1</accession>
<gene>
    <name evidence="1" type="ORF">EHF44_01405</name>
</gene>
<protein>
    <submittedName>
        <fullName evidence="1">Uncharacterized protein</fullName>
    </submittedName>
</protein>
<name>A0A3G8GVC1_9BURK</name>
<dbReference type="RefSeq" id="WP_017512257.1">
    <property type="nucleotide sequence ID" value="NZ_CP033968.1"/>
</dbReference>
<keyword evidence="1" id="KW-0614">Plasmid</keyword>